<proteinExistence type="predicted"/>
<protein>
    <submittedName>
        <fullName evidence="1">Uncharacterized protein</fullName>
    </submittedName>
</protein>
<accession>A0ABR4AAU0</accession>
<gene>
    <name evidence="1" type="ORF">N7G274_005356</name>
</gene>
<comment type="caution">
    <text evidence="1">The sequence shown here is derived from an EMBL/GenBank/DDBJ whole genome shotgun (WGS) entry which is preliminary data.</text>
</comment>
<sequence length="106" mass="11816">MPCPFNLPDLSSPNCSNASLSMSQFPPPCPVYQSPYISSSPSYPSYSFTSLRLCFRLVIIVIISTTTRKPDDLFSVCKNTRGKEDQMNSLTFAPINVNMQDMILLP</sequence>
<dbReference type="Proteomes" id="UP001590950">
    <property type="component" value="Unassembled WGS sequence"/>
</dbReference>
<keyword evidence="2" id="KW-1185">Reference proteome</keyword>
<organism evidence="1 2">
    <name type="scientific">Stereocaulon virgatum</name>
    <dbReference type="NCBI Taxonomy" id="373712"/>
    <lineage>
        <taxon>Eukaryota</taxon>
        <taxon>Fungi</taxon>
        <taxon>Dikarya</taxon>
        <taxon>Ascomycota</taxon>
        <taxon>Pezizomycotina</taxon>
        <taxon>Lecanoromycetes</taxon>
        <taxon>OSLEUM clade</taxon>
        <taxon>Lecanoromycetidae</taxon>
        <taxon>Lecanorales</taxon>
        <taxon>Lecanorineae</taxon>
        <taxon>Stereocaulaceae</taxon>
        <taxon>Stereocaulon</taxon>
    </lineage>
</organism>
<evidence type="ECO:0000313" key="1">
    <source>
        <dbReference type="EMBL" id="KAL2042168.1"/>
    </source>
</evidence>
<reference evidence="1 2" key="1">
    <citation type="submission" date="2024-09" db="EMBL/GenBank/DDBJ databases">
        <title>Rethinking Asexuality: The Enigmatic Case of Functional Sexual Genes in Lepraria (Stereocaulaceae).</title>
        <authorList>
            <person name="Doellman M."/>
            <person name="Sun Y."/>
            <person name="Barcenas-Pena A."/>
            <person name="Lumbsch H.T."/>
            <person name="Grewe F."/>
        </authorList>
    </citation>
    <scope>NUCLEOTIDE SEQUENCE [LARGE SCALE GENOMIC DNA]</scope>
    <source>
        <strain evidence="1 2">Mercado 3170</strain>
    </source>
</reference>
<dbReference type="EMBL" id="JBEFKJ010000015">
    <property type="protein sequence ID" value="KAL2042168.1"/>
    <property type="molecule type" value="Genomic_DNA"/>
</dbReference>
<name>A0ABR4AAU0_9LECA</name>
<evidence type="ECO:0000313" key="2">
    <source>
        <dbReference type="Proteomes" id="UP001590950"/>
    </source>
</evidence>